<dbReference type="OrthoDB" id="1488847at2"/>
<protein>
    <recommendedName>
        <fullName evidence="3">Apea-like HEPN domain-containing protein</fullName>
    </recommendedName>
</protein>
<dbReference type="EMBL" id="JNCA01000009">
    <property type="protein sequence ID" value="KDN55852.1"/>
    <property type="molecule type" value="Genomic_DNA"/>
</dbReference>
<evidence type="ECO:0000313" key="1">
    <source>
        <dbReference type="EMBL" id="KDN55852.1"/>
    </source>
</evidence>
<organism evidence="1 2">
    <name type="scientific">Flavobacterium seoulense</name>
    <dbReference type="NCBI Taxonomy" id="1492738"/>
    <lineage>
        <taxon>Bacteria</taxon>
        <taxon>Pseudomonadati</taxon>
        <taxon>Bacteroidota</taxon>
        <taxon>Flavobacteriia</taxon>
        <taxon>Flavobacteriales</taxon>
        <taxon>Flavobacteriaceae</taxon>
        <taxon>Flavobacterium</taxon>
    </lineage>
</organism>
<accession>A0A066WP98</accession>
<dbReference type="Proteomes" id="UP000027064">
    <property type="component" value="Unassembled WGS sequence"/>
</dbReference>
<evidence type="ECO:0008006" key="3">
    <source>
        <dbReference type="Google" id="ProtNLM"/>
    </source>
</evidence>
<sequence length="474" mass="55555">MKIGKARFVYEVEFELDLDFYFQTAHVFTISKEQYSENYPTPILDNVEIDNRDNVYCYLIIDSTFNLEEYDSVTEGSAKTRPQLLIIQGILAFLTNKAFLTTYCINIQHCITNQHIIENATEIIFSVSEKNLQNDLTSLLKTIKNSNESKKILIYTLLERFRKALHFEELSTENLVYIDESVLAYIHILEVLSDEFKHNLEIDLKEERNKLITEIITEAKACNDSIPTKKLKSLINILNTNQISLKSKVIQMLKELSVYNEKTDSIVSRFIEHRNSIAHGRKNLYQDVVVFPLKPFFSFIKDIYEQPIAIKLLASVSFSKYAKLKVWQKEWKEYLLHYELPTISMVKMFIQDKTYENIPNKEFLSGKKNGITPMVLTYYYIKGKIKFKELELILSNIIISSRKTENICYNLFDSCLILSDSTDKSLAKNAQKVVKTAYQNRTFPYSNIRDSIKELNYNDISVQWFEKWLNNEKK</sequence>
<dbReference type="STRING" id="1492738.FEM21_10430"/>
<keyword evidence="2" id="KW-1185">Reference proteome</keyword>
<dbReference type="RefSeq" id="WP_035658610.1">
    <property type="nucleotide sequence ID" value="NZ_JNCA01000009.1"/>
</dbReference>
<evidence type="ECO:0000313" key="2">
    <source>
        <dbReference type="Proteomes" id="UP000027064"/>
    </source>
</evidence>
<dbReference type="PATRIC" id="fig|1492738.3.peg.1035"/>
<name>A0A066WP98_9FLAO</name>
<comment type="caution">
    <text evidence="1">The sequence shown here is derived from an EMBL/GenBank/DDBJ whole genome shotgun (WGS) entry which is preliminary data.</text>
</comment>
<gene>
    <name evidence="1" type="ORF">FEM21_10430</name>
</gene>
<reference evidence="1 2" key="1">
    <citation type="submission" date="2014-05" db="EMBL/GenBank/DDBJ databases">
        <title>Genome Sequence of Flavobacterium sp. EM1321.</title>
        <authorList>
            <person name="Shin S.-K."/>
            <person name="Yi H."/>
        </authorList>
    </citation>
    <scope>NUCLEOTIDE SEQUENCE [LARGE SCALE GENOMIC DNA]</scope>
    <source>
        <strain evidence="1 2">EM1321</strain>
    </source>
</reference>
<proteinExistence type="predicted"/>
<dbReference type="eggNOG" id="ENOG5032SJT">
    <property type="taxonomic scope" value="Bacteria"/>
</dbReference>
<dbReference type="AlphaFoldDB" id="A0A066WP98"/>